<organism evidence="1">
    <name type="scientific">Spongospora subterranea</name>
    <dbReference type="NCBI Taxonomy" id="70186"/>
    <lineage>
        <taxon>Eukaryota</taxon>
        <taxon>Sar</taxon>
        <taxon>Rhizaria</taxon>
        <taxon>Endomyxa</taxon>
        <taxon>Phytomyxea</taxon>
        <taxon>Plasmodiophorida</taxon>
        <taxon>Plasmodiophoridae</taxon>
        <taxon>Spongospora</taxon>
    </lineage>
</organism>
<feature type="non-terminal residue" evidence="1">
    <location>
        <position position="138"/>
    </location>
</feature>
<evidence type="ECO:0000313" key="1">
    <source>
        <dbReference type="EMBL" id="CRZ03629.1"/>
    </source>
</evidence>
<accession>A0A0H5R5Y4</accession>
<sequence>MSAMLVAKGRYLSGSKISGMLSLNRRFADTNGPLMSNASASRSPEKGFFQNVEDLPGILLFDKEASSDTELVMGAWHDSLDSKVQTRFSIRKASDTEGYCYFLDFLNEVSKETYKKEWEKLPESIAGLNLRVGVWPHK</sequence>
<reference evidence="1" key="1">
    <citation type="submission" date="2015-04" db="EMBL/GenBank/DDBJ databases">
        <title>The genome sequence of the plant pathogenic Rhizarian Plasmodiophora brassicae reveals insights in its biotrophic life cycle and the origin of chitin synthesis.</title>
        <authorList>
            <person name="Schwelm A."/>
            <person name="Fogelqvist J."/>
            <person name="Knaust A."/>
            <person name="Julke S."/>
            <person name="Lilja T."/>
            <person name="Dhandapani V."/>
            <person name="Bonilla-Rosso G."/>
            <person name="Karlsson M."/>
            <person name="Shevchenko A."/>
            <person name="Choi S.R."/>
            <person name="Kim H.G."/>
            <person name="Park J.Y."/>
            <person name="Lim Y.P."/>
            <person name="Ludwig-Muller J."/>
            <person name="Dixelius C."/>
        </authorList>
    </citation>
    <scope>NUCLEOTIDE SEQUENCE</scope>
    <source>
        <tissue evidence="1">Potato root galls</tissue>
    </source>
</reference>
<dbReference type="AlphaFoldDB" id="A0A0H5R5Y4"/>
<proteinExistence type="predicted"/>
<dbReference type="EMBL" id="HACM01003187">
    <property type="protein sequence ID" value="CRZ03629.1"/>
    <property type="molecule type" value="Transcribed_RNA"/>
</dbReference>
<name>A0A0H5R5Y4_9EUKA</name>
<protein>
    <submittedName>
        <fullName evidence="1">Uncharacterized protein</fullName>
    </submittedName>
</protein>